<sequence>MFINDLPSIFDNTVDILLFADDAKIFSTIYSPSDALNLQAKLDKFVIWTHQNSLSLNINKCNVITVSRIDNPISFDYKIDNCFVTRATSIRDLGIIIDCNLSFITHINTITKKSFKMLGFINRNTVNFKNVNALKILFSALVRSHLEFGSIVWSPSYNTFINTIENVQLKFLKLLCYKLNIPLISKNSYNMRMSELSFISCEVRRKVADIMFIYDLLNGHIFSPDMLSMISFNTANHCLRKSNLFHVPFYNNNYSSTCYFPRVIKVSGGFYYPYDLENYLTDLLEIQHRYSATSEEGQNRHENPI</sequence>
<accession>A0AAV0Y397</accession>
<name>A0AAV0Y397_9HEMI</name>
<dbReference type="PANTHER" id="PTHR33332">
    <property type="entry name" value="REVERSE TRANSCRIPTASE DOMAIN-CONTAINING PROTEIN"/>
    <property type="match status" value="1"/>
</dbReference>
<protein>
    <recommendedName>
        <fullName evidence="3">Reverse transcriptase domain-containing protein</fullName>
    </recommendedName>
</protein>
<gene>
    <name evidence="1" type="ORF">MEUPH1_LOCUS28807</name>
</gene>
<dbReference type="AlphaFoldDB" id="A0AAV0Y397"/>
<evidence type="ECO:0008006" key="3">
    <source>
        <dbReference type="Google" id="ProtNLM"/>
    </source>
</evidence>
<organism evidence="1 2">
    <name type="scientific">Macrosiphum euphorbiae</name>
    <name type="common">potato aphid</name>
    <dbReference type="NCBI Taxonomy" id="13131"/>
    <lineage>
        <taxon>Eukaryota</taxon>
        <taxon>Metazoa</taxon>
        <taxon>Ecdysozoa</taxon>
        <taxon>Arthropoda</taxon>
        <taxon>Hexapoda</taxon>
        <taxon>Insecta</taxon>
        <taxon>Pterygota</taxon>
        <taxon>Neoptera</taxon>
        <taxon>Paraneoptera</taxon>
        <taxon>Hemiptera</taxon>
        <taxon>Sternorrhyncha</taxon>
        <taxon>Aphidomorpha</taxon>
        <taxon>Aphidoidea</taxon>
        <taxon>Aphididae</taxon>
        <taxon>Macrosiphini</taxon>
        <taxon>Macrosiphum</taxon>
    </lineage>
</organism>
<comment type="caution">
    <text evidence="1">The sequence shown here is derived from an EMBL/GenBank/DDBJ whole genome shotgun (WGS) entry which is preliminary data.</text>
</comment>
<proteinExistence type="predicted"/>
<dbReference type="EMBL" id="CARXXK010001305">
    <property type="protein sequence ID" value="CAI6375285.1"/>
    <property type="molecule type" value="Genomic_DNA"/>
</dbReference>
<reference evidence="1 2" key="1">
    <citation type="submission" date="2023-01" db="EMBL/GenBank/DDBJ databases">
        <authorList>
            <person name="Whitehead M."/>
        </authorList>
    </citation>
    <scope>NUCLEOTIDE SEQUENCE [LARGE SCALE GENOMIC DNA]</scope>
</reference>
<evidence type="ECO:0000313" key="2">
    <source>
        <dbReference type="Proteomes" id="UP001160148"/>
    </source>
</evidence>
<keyword evidence="2" id="KW-1185">Reference proteome</keyword>
<evidence type="ECO:0000313" key="1">
    <source>
        <dbReference type="EMBL" id="CAI6375285.1"/>
    </source>
</evidence>
<dbReference type="Proteomes" id="UP001160148">
    <property type="component" value="Unassembled WGS sequence"/>
</dbReference>